<evidence type="ECO:0000256" key="2">
    <source>
        <dbReference type="ARBA" id="ARBA00038310"/>
    </source>
</evidence>
<dbReference type="Pfam" id="PF04909">
    <property type="entry name" value="Amidohydro_2"/>
    <property type="match status" value="1"/>
</dbReference>
<reference evidence="4 5" key="1">
    <citation type="journal article" date="2021" name="Int. J. Syst. Evol. Microbiol.">
        <title>Steroidobacter gossypii sp. nov., isolated from soil of cotton cropping field.</title>
        <authorList>
            <person name="Huang R."/>
            <person name="Yang S."/>
            <person name="Zhen C."/>
            <person name="Liu W."/>
        </authorList>
    </citation>
    <scope>NUCLEOTIDE SEQUENCE [LARGE SCALE GENOMIC DNA]</scope>
    <source>
        <strain evidence="4 5">S1-65</strain>
    </source>
</reference>
<dbReference type="Pfam" id="PF08666">
    <property type="entry name" value="SAF"/>
    <property type="match status" value="1"/>
</dbReference>
<gene>
    <name evidence="4" type="ORF">JM946_19200</name>
</gene>
<dbReference type="CDD" id="cd11613">
    <property type="entry name" value="SAF_AH_GD"/>
    <property type="match status" value="1"/>
</dbReference>
<feature type="domain" description="SAF" evidence="3">
    <location>
        <begin position="291"/>
        <end position="363"/>
    </location>
</feature>
<dbReference type="SUPFAM" id="SSF51556">
    <property type="entry name" value="Metallo-dependent hydrolases"/>
    <property type="match status" value="1"/>
</dbReference>
<comment type="caution">
    <text evidence="4">The sequence shown here is derived from an EMBL/GenBank/DDBJ whole genome shotgun (WGS) entry which is preliminary data.</text>
</comment>
<comment type="similarity">
    <text evidence="2">Belongs to the metallo-dependent hydrolases superfamily.</text>
</comment>
<dbReference type="InterPro" id="IPR013974">
    <property type="entry name" value="SAF"/>
</dbReference>
<accession>A0ABS1X0Y7</accession>
<name>A0ABS1X0Y7_9GAMM</name>
<dbReference type="RefSeq" id="WP_203168982.1">
    <property type="nucleotide sequence ID" value="NZ_JAEVLS010000004.1"/>
</dbReference>
<dbReference type="InterPro" id="IPR044144">
    <property type="entry name" value="SAF_UxaA/GarD"/>
</dbReference>
<evidence type="ECO:0000313" key="5">
    <source>
        <dbReference type="Proteomes" id="UP000661077"/>
    </source>
</evidence>
<evidence type="ECO:0000313" key="4">
    <source>
        <dbReference type="EMBL" id="MBM0106867.1"/>
    </source>
</evidence>
<dbReference type="PANTHER" id="PTHR43569">
    <property type="entry name" value="AMIDOHYDROLASE"/>
    <property type="match status" value="1"/>
</dbReference>
<dbReference type="InterPro" id="IPR052350">
    <property type="entry name" value="Metallo-dep_Lactonases"/>
</dbReference>
<evidence type="ECO:0000256" key="1">
    <source>
        <dbReference type="ARBA" id="ARBA00023239"/>
    </source>
</evidence>
<organism evidence="4 5">
    <name type="scientific">Steroidobacter gossypii</name>
    <dbReference type="NCBI Taxonomy" id="2805490"/>
    <lineage>
        <taxon>Bacteria</taxon>
        <taxon>Pseudomonadati</taxon>
        <taxon>Pseudomonadota</taxon>
        <taxon>Gammaproteobacteria</taxon>
        <taxon>Steroidobacterales</taxon>
        <taxon>Steroidobacteraceae</taxon>
        <taxon>Steroidobacter</taxon>
    </lineage>
</organism>
<dbReference type="InterPro" id="IPR032466">
    <property type="entry name" value="Metal_Hydrolase"/>
</dbReference>
<dbReference type="Proteomes" id="UP000661077">
    <property type="component" value="Unassembled WGS sequence"/>
</dbReference>
<dbReference type="Gene3D" id="3.20.20.140">
    <property type="entry name" value="Metal-dependent hydrolases"/>
    <property type="match status" value="1"/>
</dbReference>
<dbReference type="EMBL" id="JAEVLS010000004">
    <property type="protein sequence ID" value="MBM0106867.1"/>
    <property type="molecule type" value="Genomic_DNA"/>
</dbReference>
<dbReference type="SMART" id="SM00858">
    <property type="entry name" value="SAF"/>
    <property type="match status" value="1"/>
</dbReference>
<protein>
    <submittedName>
        <fullName evidence="4">Amidohydrolase family protein</fullName>
    </submittedName>
</protein>
<dbReference type="Gene3D" id="2.30.130.110">
    <property type="match status" value="1"/>
</dbReference>
<sequence length="379" mass="41371">MNIVVDAHVHLWDPARGDYGWLKPELTGLYRRFEVQELHALLEPAHVDGVVLVQAAPTAAETDYLLGIAEQTPWVFGVVGWIDFDAENVVDVVASRARHRKLVGVRPMLQDLDDPEWILNPTRAPALTALASHGLVFDALIHPQHIGAIEQIAERHPDLSIVIDHAAKPIISAQPDLAWRDGMRRLAARNNVACKLSGLLTQLVPNTSEEHVSAHAEVVMDLFGPCRTLWGSDWPVLTQAAPYSQWFELTQQILSRLSATERRAVLGGNAARIYHLDLRAQAAAILLHPADNVVVCCRPVAAGERIRIGEQEHLVVLDPAELGHKIARRALQVGTKVIKYGASIGSATAAVAAGGWVHLHNMKSDYISPHTRALGGDGS</sequence>
<keyword evidence="5" id="KW-1185">Reference proteome</keyword>
<dbReference type="InterPro" id="IPR006680">
    <property type="entry name" value="Amidohydro-rel"/>
</dbReference>
<proteinExistence type="inferred from homology"/>
<dbReference type="PANTHER" id="PTHR43569:SF2">
    <property type="entry name" value="AMIDOHYDROLASE-RELATED DOMAIN-CONTAINING PROTEIN"/>
    <property type="match status" value="1"/>
</dbReference>
<evidence type="ECO:0000259" key="3">
    <source>
        <dbReference type="SMART" id="SM00858"/>
    </source>
</evidence>
<keyword evidence="1" id="KW-0456">Lyase</keyword>